<dbReference type="AlphaFoldDB" id="A0A9P7BGW1"/>
<keyword evidence="4" id="KW-1185">Reference proteome</keyword>
<feature type="compositionally biased region" description="Low complexity" evidence="1">
    <location>
        <begin position="221"/>
        <end position="232"/>
    </location>
</feature>
<accession>A0A9P7BGW1</accession>
<feature type="region of interest" description="Disordered" evidence="1">
    <location>
        <begin position="368"/>
        <end position="390"/>
    </location>
</feature>
<reference evidence="3" key="1">
    <citation type="submission" date="2020-11" db="EMBL/GenBank/DDBJ databases">
        <title>Kefir isolates.</title>
        <authorList>
            <person name="Marcisauskas S."/>
            <person name="Kim Y."/>
            <person name="Blasche S."/>
        </authorList>
    </citation>
    <scope>NUCLEOTIDE SEQUENCE</scope>
    <source>
        <strain evidence="3">Olga-1</strain>
    </source>
</reference>
<evidence type="ECO:0000256" key="1">
    <source>
        <dbReference type="SAM" id="MobiDB-lite"/>
    </source>
</evidence>
<organism evidence="3 4">
    <name type="scientific">Pichia californica</name>
    <dbReference type="NCBI Taxonomy" id="460514"/>
    <lineage>
        <taxon>Eukaryota</taxon>
        <taxon>Fungi</taxon>
        <taxon>Dikarya</taxon>
        <taxon>Ascomycota</taxon>
        <taxon>Saccharomycotina</taxon>
        <taxon>Pichiomycetes</taxon>
        <taxon>Pichiales</taxon>
        <taxon>Pichiaceae</taxon>
        <taxon>Pichia</taxon>
    </lineage>
</organism>
<dbReference type="OrthoDB" id="5576775at2759"/>
<dbReference type="Pfam" id="PF08729">
    <property type="entry name" value="HUN"/>
    <property type="match status" value="1"/>
</dbReference>
<dbReference type="InterPro" id="IPR014840">
    <property type="entry name" value="HRD"/>
</dbReference>
<feature type="region of interest" description="Disordered" evidence="1">
    <location>
        <begin position="195"/>
        <end position="234"/>
    </location>
</feature>
<comment type="caution">
    <text evidence="3">The sequence shown here is derived from an EMBL/GenBank/DDBJ whole genome shotgun (WGS) entry which is preliminary data.</text>
</comment>
<sequence>MSGHKVVSISSLLSPRIDDIEPNIANTSFSNDITNVNKVTLESPFTEPMNPIPPVIPIQLEKVKSAEVQRKISSPMSVMNLMNSPILETHNQTQTSSNDVDIPIIQETTLPTKIMENVTKKKGVISKKDVSISDKKDKSKKYDSMNEPEQESGPIIVSIDIPLSTHNDIHTEHNFSKLVEEKYGSNETQAPLAKGLWNFDGDDQDGDYDDEEEEDADLDGETTGISNGIINNNEDEDEDDIVKALKIKFTPGMNDMEKESLVLKEIHRRKMVNNKRIGKYDIDDPFIDDEELEFEEETGANADGWFIWHGKLDISKKKKVSSPESKIDKNIKYNKTNTTGMVSASKSKPNNSNNSTLLDIATISPTTSEIDKRRKATTSNSELPTLKKAKKVGRADKIEKIVDKKNEINDKLEDKTKKSTASKEQVNVPAKEVPAKDVSDNKLIIGSFGFGV</sequence>
<evidence type="ECO:0000313" key="3">
    <source>
        <dbReference type="EMBL" id="KAG0689720.1"/>
    </source>
</evidence>
<protein>
    <recommendedName>
        <fullName evidence="2">Hpc2-related domain-containing protein</fullName>
    </recommendedName>
</protein>
<proteinExistence type="predicted"/>
<name>A0A9P7BGW1_9ASCO</name>
<feature type="compositionally biased region" description="Acidic residues" evidence="1">
    <location>
        <begin position="200"/>
        <end position="220"/>
    </location>
</feature>
<feature type="compositionally biased region" description="Basic and acidic residues" evidence="1">
    <location>
        <begin position="405"/>
        <end position="417"/>
    </location>
</feature>
<gene>
    <name evidence="3" type="ORF">C6P40_004577</name>
</gene>
<dbReference type="EMBL" id="PUHW01000064">
    <property type="protein sequence ID" value="KAG0689720.1"/>
    <property type="molecule type" value="Genomic_DNA"/>
</dbReference>
<dbReference type="Proteomes" id="UP000697127">
    <property type="component" value="Unassembled WGS sequence"/>
</dbReference>
<feature type="region of interest" description="Disordered" evidence="1">
    <location>
        <begin position="405"/>
        <end position="434"/>
    </location>
</feature>
<evidence type="ECO:0000259" key="2">
    <source>
        <dbReference type="Pfam" id="PF08729"/>
    </source>
</evidence>
<feature type="compositionally biased region" description="Basic and acidic residues" evidence="1">
    <location>
        <begin position="127"/>
        <end position="144"/>
    </location>
</feature>
<evidence type="ECO:0000313" key="4">
    <source>
        <dbReference type="Proteomes" id="UP000697127"/>
    </source>
</evidence>
<feature type="region of interest" description="Disordered" evidence="1">
    <location>
        <begin position="127"/>
        <end position="152"/>
    </location>
</feature>
<feature type="domain" description="Hpc2-related" evidence="2">
    <location>
        <begin position="276"/>
        <end position="313"/>
    </location>
</feature>